<evidence type="ECO:0000256" key="19">
    <source>
        <dbReference type="SAM" id="MobiDB-lite"/>
    </source>
</evidence>
<feature type="transmembrane region" description="Helical" evidence="20">
    <location>
        <begin position="69"/>
        <end position="88"/>
    </location>
</feature>
<evidence type="ECO:0000256" key="12">
    <source>
        <dbReference type="ARBA" id="ARBA00044912"/>
    </source>
</evidence>
<evidence type="ECO:0000256" key="10">
    <source>
        <dbReference type="ARBA" id="ARBA00044900"/>
    </source>
</evidence>
<comment type="catalytic activity">
    <reaction evidence="8">
        <text>L-aspartyl-L-lysine(out) = L-aspartyl-L-lysine(in)</text>
        <dbReference type="Rhea" id="RHEA:79411"/>
        <dbReference type="ChEBI" id="CHEBI:229953"/>
    </reaction>
</comment>
<comment type="subcellular location">
    <subcellularLocation>
        <location evidence="1">Membrane</location>
        <topology evidence="1">Multi-pass membrane protein</topology>
    </subcellularLocation>
</comment>
<comment type="catalytic activity">
    <reaction evidence="2">
        <text>L-lysyl-L-alanine(out) = L-lysyl-L-alanine(in)</text>
        <dbReference type="Rhea" id="RHEA:79399"/>
        <dbReference type="ChEBI" id="CHEBI:229954"/>
    </reaction>
</comment>
<feature type="domain" description="Major facilitator superfamily (MFS) profile" evidence="21">
    <location>
        <begin position="70"/>
        <end position="464"/>
    </location>
</feature>
<evidence type="ECO:0000256" key="2">
    <source>
        <dbReference type="ARBA" id="ARBA00044876"/>
    </source>
</evidence>
<keyword evidence="23" id="KW-1185">Reference proteome</keyword>
<keyword evidence="20" id="KW-0812">Transmembrane</keyword>
<dbReference type="PANTHER" id="PTHR23512">
    <property type="entry name" value="MAJOR FACILITATOR SUPERFAMILY DOMAIN-CONTAINING PROTEIN 1"/>
    <property type="match status" value="1"/>
</dbReference>
<feature type="transmembrane region" description="Helical" evidence="20">
    <location>
        <begin position="108"/>
        <end position="128"/>
    </location>
</feature>
<evidence type="ECO:0000313" key="23">
    <source>
        <dbReference type="Proteomes" id="UP000789706"/>
    </source>
</evidence>
<dbReference type="Proteomes" id="UP000789706">
    <property type="component" value="Unassembled WGS sequence"/>
</dbReference>
<dbReference type="GO" id="GO:0016020">
    <property type="term" value="C:membrane"/>
    <property type="evidence" value="ECO:0007669"/>
    <property type="project" value="UniProtKB-SubCell"/>
</dbReference>
<feature type="transmembrane region" description="Helical" evidence="20">
    <location>
        <begin position="193"/>
        <end position="216"/>
    </location>
</feature>
<name>A0A9N8VAK7_9GLOM</name>
<feature type="transmembrane region" description="Helical" evidence="20">
    <location>
        <begin position="349"/>
        <end position="369"/>
    </location>
</feature>
<protein>
    <recommendedName>
        <fullName evidence="15">Lysosomal dipeptide transporter MFSD1</fullName>
    </recommendedName>
    <alternativeName>
        <fullName evidence="16">Major facilitator superfamily domain-containing protein 1</fullName>
    </alternativeName>
</protein>
<keyword evidence="20" id="KW-1133">Transmembrane helix</keyword>
<comment type="catalytic activity">
    <reaction evidence="4">
        <text>L-alpha-aminoacyl-L-arginine(out) = L-alpha-aminoacyl-L-arginine(in)</text>
        <dbReference type="Rhea" id="RHEA:79367"/>
        <dbReference type="ChEBI" id="CHEBI:229968"/>
    </reaction>
</comment>
<evidence type="ECO:0000256" key="13">
    <source>
        <dbReference type="ARBA" id="ARBA00044919"/>
    </source>
</evidence>
<evidence type="ECO:0000313" key="22">
    <source>
        <dbReference type="EMBL" id="CAG8446256.1"/>
    </source>
</evidence>
<proteinExistence type="predicted"/>
<evidence type="ECO:0000256" key="6">
    <source>
        <dbReference type="ARBA" id="ARBA00044891"/>
    </source>
</evidence>
<evidence type="ECO:0000256" key="18">
    <source>
        <dbReference type="ARBA" id="ARBA00046376"/>
    </source>
</evidence>
<feature type="transmembrane region" description="Helical" evidence="20">
    <location>
        <begin position="228"/>
        <end position="250"/>
    </location>
</feature>
<evidence type="ECO:0000256" key="1">
    <source>
        <dbReference type="ARBA" id="ARBA00004141"/>
    </source>
</evidence>
<evidence type="ECO:0000256" key="15">
    <source>
        <dbReference type="ARBA" id="ARBA00044985"/>
    </source>
</evidence>
<comment type="catalytic activity">
    <reaction evidence="14">
        <text>L-lysyl-glycine(out) = L-lysyl-glycine(in)</text>
        <dbReference type="Rhea" id="RHEA:79407"/>
        <dbReference type="ChEBI" id="CHEBI:191202"/>
    </reaction>
</comment>
<dbReference type="InterPro" id="IPR011701">
    <property type="entry name" value="MFS"/>
</dbReference>
<dbReference type="PANTHER" id="PTHR23512:SF12">
    <property type="entry name" value="TRANSPORTER, PUTATIVE (AFU_ORTHOLOGUE AFUA_4G00260)-RELATED"/>
    <property type="match status" value="1"/>
</dbReference>
<evidence type="ECO:0000256" key="9">
    <source>
        <dbReference type="ARBA" id="ARBA00044899"/>
    </source>
</evidence>
<evidence type="ECO:0000256" key="16">
    <source>
        <dbReference type="ARBA" id="ARBA00045018"/>
    </source>
</evidence>
<dbReference type="InterPro" id="IPR036259">
    <property type="entry name" value="MFS_trans_sf"/>
</dbReference>
<dbReference type="InterPro" id="IPR052187">
    <property type="entry name" value="MFSD1"/>
</dbReference>
<reference evidence="22" key="1">
    <citation type="submission" date="2021-06" db="EMBL/GenBank/DDBJ databases">
        <authorList>
            <person name="Kallberg Y."/>
            <person name="Tangrot J."/>
            <person name="Rosling A."/>
        </authorList>
    </citation>
    <scope>NUCLEOTIDE SEQUENCE</scope>
    <source>
        <strain evidence="22">AZ414A</strain>
    </source>
</reference>
<evidence type="ECO:0000256" key="8">
    <source>
        <dbReference type="ARBA" id="ARBA00044898"/>
    </source>
</evidence>
<dbReference type="AlphaFoldDB" id="A0A9N8VAK7"/>
<evidence type="ECO:0000256" key="7">
    <source>
        <dbReference type="ARBA" id="ARBA00044893"/>
    </source>
</evidence>
<comment type="catalytic activity">
    <reaction evidence="13">
        <text>L-alanyl-L-lysine(out) = L-alanyl-L-lysine(in)</text>
        <dbReference type="Rhea" id="RHEA:79415"/>
        <dbReference type="ChEBI" id="CHEBI:192470"/>
    </reaction>
</comment>
<comment type="catalytic activity">
    <reaction evidence="5">
        <text>L-alpha-aminoacyl-L-histidine(out) = L-alpha-aminoacyl-L-histidine(in)</text>
        <dbReference type="Rhea" id="RHEA:79375"/>
        <dbReference type="ChEBI" id="CHEBI:229967"/>
    </reaction>
</comment>
<evidence type="ECO:0000256" key="11">
    <source>
        <dbReference type="ARBA" id="ARBA00044903"/>
    </source>
</evidence>
<feature type="region of interest" description="Disordered" evidence="19">
    <location>
        <begin position="22"/>
        <end position="44"/>
    </location>
</feature>
<feature type="transmembrane region" description="Helical" evidence="20">
    <location>
        <begin position="319"/>
        <end position="342"/>
    </location>
</feature>
<evidence type="ECO:0000256" key="5">
    <source>
        <dbReference type="ARBA" id="ARBA00044884"/>
    </source>
</evidence>
<dbReference type="Gene3D" id="1.20.1250.20">
    <property type="entry name" value="MFS general substrate transporter like domains"/>
    <property type="match status" value="2"/>
</dbReference>
<dbReference type="InterPro" id="IPR020846">
    <property type="entry name" value="MFS_dom"/>
</dbReference>
<organism evidence="22 23">
    <name type="scientific">Diversispora eburnea</name>
    <dbReference type="NCBI Taxonomy" id="1213867"/>
    <lineage>
        <taxon>Eukaryota</taxon>
        <taxon>Fungi</taxon>
        <taxon>Fungi incertae sedis</taxon>
        <taxon>Mucoromycota</taxon>
        <taxon>Glomeromycotina</taxon>
        <taxon>Glomeromycetes</taxon>
        <taxon>Diversisporales</taxon>
        <taxon>Diversisporaceae</taxon>
        <taxon>Diversispora</taxon>
    </lineage>
</organism>
<feature type="transmembrane region" description="Helical" evidence="20">
    <location>
        <begin position="501"/>
        <end position="523"/>
    </location>
</feature>
<dbReference type="GO" id="GO:0022857">
    <property type="term" value="F:transmembrane transporter activity"/>
    <property type="evidence" value="ECO:0007669"/>
    <property type="project" value="InterPro"/>
</dbReference>
<feature type="transmembrane region" description="Helical" evidence="20">
    <location>
        <begin position="444"/>
        <end position="463"/>
    </location>
</feature>
<comment type="subunit">
    <text evidence="18">Homodimer. Interacts with lysosomal protein GLMP (via lumenal domain); the interaction starts while both proteins are still in the endoplasmic reticulum and is required for stabilization of MFSD1 in lysosomes but has no direct effect on its targeting to lysosomes or transporter activity.</text>
</comment>
<accession>A0A9N8VAK7</accession>
<dbReference type="EMBL" id="CAJVPK010000089">
    <property type="protein sequence ID" value="CAG8446256.1"/>
    <property type="molecule type" value="Genomic_DNA"/>
</dbReference>
<dbReference type="Pfam" id="PF07690">
    <property type="entry name" value="MFS_1"/>
    <property type="match status" value="1"/>
</dbReference>
<evidence type="ECO:0000256" key="3">
    <source>
        <dbReference type="ARBA" id="ARBA00044878"/>
    </source>
</evidence>
<keyword evidence="20" id="KW-0472">Membrane</keyword>
<comment type="caution">
    <text evidence="22">The sequence shown here is derived from an EMBL/GenBank/DDBJ whole genome shotgun (WGS) entry which is preliminary data.</text>
</comment>
<dbReference type="OrthoDB" id="424834at2759"/>
<comment type="catalytic activity">
    <reaction evidence="11">
        <text>L-arginyl-glycine(out) = L-arginyl-glycine(in)</text>
        <dbReference type="Rhea" id="RHEA:79391"/>
        <dbReference type="ChEBI" id="CHEBI:229955"/>
    </reaction>
</comment>
<gene>
    <name evidence="22" type="ORF">DEBURN_LOCUS1814</name>
</gene>
<evidence type="ECO:0000256" key="17">
    <source>
        <dbReference type="ARBA" id="ARBA00045709"/>
    </source>
</evidence>
<comment type="catalytic activity">
    <reaction evidence="10">
        <text>L-lysyl-L-lysine(out) = L-lysyl-L-lysine(in)</text>
        <dbReference type="Rhea" id="RHEA:79403"/>
        <dbReference type="ChEBI" id="CHEBI:229956"/>
    </reaction>
</comment>
<comment type="catalytic activity">
    <reaction evidence="12">
        <text>L-histidyl-L-alpha-amino acid(out) = L-histidyl-L-alpha-amino acid(in)</text>
        <dbReference type="Rhea" id="RHEA:79379"/>
        <dbReference type="ChEBI" id="CHEBI:229964"/>
    </reaction>
</comment>
<feature type="transmembrane region" description="Helical" evidence="20">
    <location>
        <begin position="277"/>
        <end position="299"/>
    </location>
</feature>
<comment type="catalytic activity">
    <reaction evidence="6">
        <text>L-lysyl-L-alpha-amino acid(out) = L-lysyl-L-alpha-amino acid(in)</text>
        <dbReference type="Rhea" id="RHEA:79387"/>
        <dbReference type="ChEBI" id="CHEBI:229965"/>
    </reaction>
</comment>
<comment type="catalytic activity">
    <reaction evidence="7">
        <text>L-alpha-aminoacyl-L-lysine(out) = L-alpha-aminoacyl-L-lysine(in)</text>
        <dbReference type="Rhea" id="RHEA:79383"/>
        <dbReference type="ChEBI" id="CHEBI:229966"/>
    </reaction>
</comment>
<comment type="catalytic activity">
    <reaction evidence="3">
        <text>L-histidyl-glycine(out) = L-histidyl-glycine(in)</text>
        <dbReference type="Rhea" id="RHEA:79395"/>
        <dbReference type="ChEBI" id="CHEBI:229957"/>
    </reaction>
</comment>
<evidence type="ECO:0000256" key="14">
    <source>
        <dbReference type="ARBA" id="ARBA00044924"/>
    </source>
</evidence>
<feature type="transmembrane region" description="Helical" evidence="20">
    <location>
        <begin position="167"/>
        <end position="186"/>
    </location>
</feature>
<feature type="transmembrane region" description="Helical" evidence="20">
    <location>
        <begin position="135"/>
        <end position="155"/>
    </location>
</feature>
<dbReference type="PROSITE" id="PS50850">
    <property type="entry name" value="MFS"/>
    <property type="match status" value="1"/>
</dbReference>
<comment type="function">
    <text evidence="17">Lysosomal dipeptide uniporter that selectively exports lysine, arginine or histidine-containing dipeptides with a net positive charge from the lysosome lumen into the cytosol. Could play a role in a specific type of protein O-glycosylation indirectly regulating macrophages migration and tissue invasion. Also essential for liver homeostasis.</text>
</comment>
<evidence type="ECO:0000256" key="20">
    <source>
        <dbReference type="SAM" id="Phobius"/>
    </source>
</evidence>
<dbReference type="SUPFAM" id="SSF103473">
    <property type="entry name" value="MFS general substrate transporter"/>
    <property type="match status" value="1"/>
</dbReference>
<evidence type="ECO:0000259" key="21">
    <source>
        <dbReference type="PROSITE" id="PS50850"/>
    </source>
</evidence>
<evidence type="ECO:0000256" key="4">
    <source>
        <dbReference type="ARBA" id="ARBA00044881"/>
    </source>
</evidence>
<comment type="catalytic activity">
    <reaction evidence="9">
        <text>L-arginyl-L-alpha-amino acid(out) = L-arginyl-L-alpha-amino acid(in)</text>
        <dbReference type="Rhea" id="RHEA:79371"/>
        <dbReference type="ChEBI" id="CHEBI:84315"/>
    </reaction>
</comment>
<sequence>MSVTPLISQRIVKPTYTQLDTRSSSSMEIPEEERGSRSFSSNGRDDIYKDDENFGCEADITEKPWKYKIVALICALSLAGTHYAAHTLGALKAVVKEELGISNSQYGIIQSSVSLVNTIIPIIGGIFIDTFGTSAGSILATSLITIGNIIVAASTELASFPLMVVGRILYGIGSGTIVTIQIAILSHWFKGKGLAIVIGVQIAMARLAAFLANATVVPIWKHTGFYGWAFWFAAFLCVISFSINIIYVFLMRIIHESLSEQELNKLKEKRSFSPRKLLFLPTIYWIATLLEFTLGSSWTSFLHIHTELVKTRWNSTDEVAAYDSSVAQFLPIFISPFLGYLLDRFGYRTFALITSTAFLCLSMYFLGFTLVFSPIIGMFCFSVSLSFGPVALLSSIPILLPLEYIGTGLGIIKSTSNIGATLYDIFVGILQDKDKGQYRLVMKLYLVTGFVALLVSTFLSISVKKWYHGVLDMKDTERNQYYEDKRKKNEPQSKEPSKRNWIYIIIFINTLILSWVLFFFYIINRPKSGLQGSD</sequence>